<dbReference type="SUPFAM" id="SSF54928">
    <property type="entry name" value="RNA-binding domain, RBD"/>
    <property type="match status" value="2"/>
</dbReference>
<evidence type="ECO:0000256" key="3">
    <source>
        <dbReference type="PROSITE-ProRule" id="PRU00176"/>
    </source>
</evidence>
<feature type="compositionally biased region" description="Low complexity" evidence="4">
    <location>
        <begin position="252"/>
        <end position="267"/>
    </location>
</feature>
<reference evidence="6 7" key="1">
    <citation type="submission" date="2020-04" db="EMBL/GenBank/DDBJ databases">
        <title>Perkinsus olseni comparative genomics.</title>
        <authorList>
            <person name="Bogema D.R."/>
        </authorList>
    </citation>
    <scope>NUCLEOTIDE SEQUENCE [LARGE SCALE GENOMIC DNA]</scope>
    <source>
        <strain evidence="6">00978-12</strain>
    </source>
</reference>
<evidence type="ECO:0000313" key="6">
    <source>
        <dbReference type="EMBL" id="KAF4680764.1"/>
    </source>
</evidence>
<keyword evidence="2 3" id="KW-0694">RNA-binding</keyword>
<dbReference type="PROSITE" id="PS50102">
    <property type="entry name" value="RRM"/>
    <property type="match status" value="3"/>
</dbReference>
<feature type="compositionally biased region" description="Polar residues" evidence="4">
    <location>
        <begin position="282"/>
        <end position="294"/>
    </location>
</feature>
<proteinExistence type="predicted"/>
<dbReference type="EMBL" id="JABANP010000575">
    <property type="protein sequence ID" value="KAF4680764.1"/>
    <property type="molecule type" value="Genomic_DNA"/>
</dbReference>
<dbReference type="GO" id="GO:0003729">
    <property type="term" value="F:mRNA binding"/>
    <property type="evidence" value="ECO:0007669"/>
    <property type="project" value="TreeGrafter"/>
</dbReference>
<evidence type="ECO:0000313" key="7">
    <source>
        <dbReference type="Proteomes" id="UP000541610"/>
    </source>
</evidence>
<evidence type="ECO:0000256" key="2">
    <source>
        <dbReference type="ARBA" id="ARBA00022884"/>
    </source>
</evidence>
<dbReference type="FunFam" id="3.30.70.330:FF:000383">
    <property type="entry name" value="Sex lethal, isoform D"/>
    <property type="match status" value="1"/>
</dbReference>
<dbReference type="PRINTS" id="PR00961">
    <property type="entry name" value="HUDSXLRNA"/>
</dbReference>
<feature type="region of interest" description="Disordered" evidence="4">
    <location>
        <begin position="245"/>
        <end position="294"/>
    </location>
</feature>
<dbReference type="InterPro" id="IPR050502">
    <property type="entry name" value="Euk_RNA-bind_prot"/>
</dbReference>
<dbReference type="CDD" id="cd00590">
    <property type="entry name" value="RRM_SF"/>
    <property type="match status" value="1"/>
</dbReference>
<comment type="caution">
    <text evidence="6">The sequence shown here is derived from an EMBL/GenBank/DDBJ whole genome shotgun (WGS) entry which is preliminary data.</text>
</comment>
<feature type="domain" description="RRM" evidence="5">
    <location>
        <begin position="100"/>
        <end position="180"/>
    </location>
</feature>
<dbReference type="AlphaFoldDB" id="A0A7J6NAI6"/>
<feature type="domain" description="RRM" evidence="5">
    <location>
        <begin position="13"/>
        <end position="92"/>
    </location>
</feature>
<dbReference type="Gene3D" id="3.30.70.330">
    <property type="match status" value="3"/>
</dbReference>
<gene>
    <name evidence="6" type="ORF">FOZ60_013002</name>
</gene>
<evidence type="ECO:0000256" key="4">
    <source>
        <dbReference type="SAM" id="MobiDB-lite"/>
    </source>
</evidence>
<name>A0A7J6NAI6_PEROL</name>
<feature type="region of interest" description="Disordered" evidence="4">
    <location>
        <begin position="552"/>
        <end position="581"/>
    </location>
</feature>
<dbReference type="GO" id="GO:0010629">
    <property type="term" value="P:negative regulation of gene expression"/>
    <property type="evidence" value="ECO:0007669"/>
    <property type="project" value="UniProtKB-ARBA"/>
</dbReference>
<evidence type="ECO:0000256" key="1">
    <source>
        <dbReference type="ARBA" id="ARBA00022737"/>
    </source>
</evidence>
<dbReference type="GO" id="GO:0005737">
    <property type="term" value="C:cytoplasm"/>
    <property type="evidence" value="ECO:0007669"/>
    <property type="project" value="UniProtKB-ARBA"/>
</dbReference>
<dbReference type="Proteomes" id="UP000541610">
    <property type="component" value="Unassembled WGS sequence"/>
</dbReference>
<keyword evidence="1" id="KW-0677">Repeat</keyword>
<dbReference type="InterPro" id="IPR012677">
    <property type="entry name" value="Nucleotide-bd_a/b_plait_sf"/>
</dbReference>
<accession>A0A7J6NAI6</accession>
<organism evidence="6 7">
    <name type="scientific">Perkinsus olseni</name>
    <name type="common">Perkinsus atlanticus</name>
    <dbReference type="NCBI Taxonomy" id="32597"/>
    <lineage>
        <taxon>Eukaryota</taxon>
        <taxon>Sar</taxon>
        <taxon>Alveolata</taxon>
        <taxon>Perkinsozoa</taxon>
        <taxon>Perkinsea</taxon>
        <taxon>Perkinsida</taxon>
        <taxon>Perkinsidae</taxon>
        <taxon>Perkinsus</taxon>
    </lineage>
</organism>
<dbReference type="OrthoDB" id="443223at2759"/>
<dbReference type="InterPro" id="IPR000504">
    <property type="entry name" value="RRM_dom"/>
</dbReference>
<dbReference type="SMART" id="SM00360">
    <property type="entry name" value="RRM"/>
    <property type="match status" value="3"/>
</dbReference>
<protein>
    <recommendedName>
        <fullName evidence="5">RRM domain-containing protein</fullName>
    </recommendedName>
</protein>
<evidence type="ECO:0000259" key="5">
    <source>
        <dbReference type="PROSITE" id="PS50102"/>
    </source>
</evidence>
<dbReference type="InterPro" id="IPR002343">
    <property type="entry name" value="Hud_Sxl_RNA"/>
</dbReference>
<dbReference type="InterPro" id="IPR035979">
    <property type="entry name" value="RBD_domain_sf"/>
</dbReference>
<dbReference type="GO" id="GO:0009967">
    <property type="term" value="P:positive regulation of signal transduction"/>
    <property type="evidence" value="ECO:0007669"/>
    <property type="project" value="UniProtKB-ARBA"/>
</dbReference>
<dbReference type="Pfam" id="PF00076">
    <property type="entry name" value="RRM_1"/>
    <property type="match status" value="3"/>
</dbReference>
<dbReference type="PANTHER" id="PTHR48025">
    <property type="entry name" value="OS02G0815200 PROTEIN"/>
    <property type="match status" value="1"/>
</dbReference>
<dbReference type="PANTHER" id="PTHR48025:SF1">
    <property type="entry name" value="RRM DOMAIN-CONTAINING PROTEIN"/>
    <property type="match status" value="1"/>
</dbReference>
<feature type="region of interest" description="Disordered" evidence="4">
    <location>
        <begin position="491"/>
        <end position="512"/>
    </location>
</feature>
<feature type="domain" description="RRM" evidence="5">
    <location>
        <begin position="416"/>
        <end position="488"/>
    </location>
</feature>
<sequence length="581" mass="62237">MSSRCSSPQMDKSNLIVNYLPSTFTEADLLEMFERYGAIQSIKIVRDKTTGISMGFGFVNFETNEGAQAAVDALNCTVLPEGKRMKVSVARPAWKANIHSNLYVSGLPLSYTRKDIDDLFGPEYTSHIESMRLLYDQGGQKFRGIAVVRFDTEESAYNAMRAFANCQLTDPVSKITSSMQLKPWRPEFRADRVDSEVMRDQLLRRQRSTTMQRLQPVVGGVAGPRVVVLALAALLITAVDRSVVERLPQQPSESSRYSSRSRFASSSIPTGATRDYRPQLEVSENQQTSGSSSWDSVWNEYLHHAINAQAAHQHKGGDGSGGAAGLVPPPPPQLLAAAAAAADPAYMVQAAAVAAAAIGQQGGGLPGFLSGGGGVLHTPGVLSPQGLQTEPGRGLGRQWWSSAAAAAPSSSSSPPAALFIFHLPPECDDSTLRVLFEQYGQLDSVKVVVGKGYGFVNFVDWDCAQRAVDALNGFKLGNKRLKVEFKKTRNDSAALAPGRQGPSPPASSSIQQIGEKVAEELDGGAGGEGEKAQEEELTRSLMGEVVIDCFSAESPEESEDLRQSAEPAPSGEPLSISTTAK</sequence>
<dbReference type="GO" id="GO:1990904">
    <property type="term" value="C:ribonucleoprotein complex"/>
    <property type="evidence" value="ECO:0007669"/>
    <property type="project" value="InterPro"/>
</dbReference>